<evidence type="ECO:0000313" key="3">
    <source>
        <dbReference type="Proteomes" id="UP001153365"/>
    </source>
</evidence>
<accession>A0AAV0BMF1</accession>
<protein>
    <submittedName>
        <fullName evidence="2">Uncharacterized protein</fullName>
    </submittedName>
</protein>
<reference evidence="2" key="1">
    <citation type="submission" date="2022-06" db="EMBL/GenBank/DDBJ databases">
        <authorList>
            <consortium name="SYNGENTA / RWTH Aachen University"/>
        </authorList>
    </citation>
    <scope>NUCLEOTIDE SEQUENCE</scope>
</reference>
<gene>
    <name evidence="2" type="ORF">PPACK8108_LOCUS21872</name>
</gene>
<keyword evidence="3" id="KW-1185">Reference proteome</keyword>
<keyword evidence="1" id="KW-0812">Transmembrane</keyword>
<name>A0AAV0BMF1_PHAPC</name>
<proteinExistence type="predicted"/>
<dbReference type="EMBL" id="CALTRL010005836">
    <property type="protein sequence ID" value="CAH7687132.1"/>
    <property type="molecule type" value="Genomic_DNA"/>
</dbReference>
<evidence type="ECO:0000313" key="2">
    <source>
        <dbReference type="EMBL" id="CAH7687132.1"/>
    </source>
</evidence>
<organism evidence="2 3">
    <name type="scientific">Phakopsora pachyrhizi</name>
    <name type="common">Asian soybean rust disease fungus</name>
    <dbReference type="NCBI Taxonomy" id="170000"/>
    <lineage>
        <taxon>Eukaryota</taxon>
        <taxon>Fungi</taxon>
        <taxon>Dikarya</taxon>
        <taxon>Basidiomycota</taxon>
        <taxon>Pucciniomycotina</taxon>
        <taxon>Pucciniomycetes</taxon>
        <taxon>Pucciniales</taxon>
        <taxon>Phakopsoraceae</taxon>
        <taxon>Phakopsora</taxon>
    </lineage>
</organism>
<comment type="caution">
    <text evidence="2">The sequence shown here is derived from an EMBL/GenBank/DDBJ whole genome shotgun (WGS) entry which is preliminary data.</text>
</comment>
<keyword evidence="1" id="KW-0472">Membrane</keyword>
<keyword evidence="1" id="KW-1133">Transmembrane helix</keyword>
<evidence type="ECO:0000256" key="1">
    <source>
        <dbReference type="SAM" id="Phobius"/>
    </source>
</evidence>
<feature type="transmembrane region" description="Helical" evidence="1">
    <location>
        <begin position="39"/>
        <end position="56"/>
    </location>
</feature>
<dbReference type="AlphaFoldDB" id="A0AAV0BMF1"/>
<dbReference type="Proteomes" id="UP001153365">
    <property type="component" value="Unassembled WGS sequence"/>
</dbReference>
<sequence>MISNAFDLPGISSLSNTNSNLRDDNKKAIKPTPYHTTNLISLNIIIIFIISLILLTKPLTAEIMTHHAEHQKINNPHGEDLTKKTVHILPVDASTNDPTTDPKLTGEVPSKLSDDGLAAVFAQPGPVIQGDQLGNQEVISSEELDRKAEELNKNKPHHK</sequence>